<dbReference type="GO" id="GO:0005938">
    <property type="term" value="C:cell cortex"/>
    <property type="evidence" value="ECO:0007669"/>
    <property type="project" value="UniProtKB-ARBA"/>
</dbReference>
<dbReference type="EC" id="2.7.11.1" evidence="2"/>
<dbReference type="GO" id="GO:0005524">
    <property type="term" value="F:ATP binding"/>
    <property type="evidence" value="ECO:0007669"/>
    <property type="project" value="UniProtKB-UniRule"/>
</dbReference>
<keyword evidence="3" id="KW-0723">Serine/threonine-protein kinase</keyword>
<dbReference type="Gene3D" id="1.10.510.10">
    <property type="entry name" value="Transferase(Phosphotransferase) domain 1"/>
    <property type="match status" value="1"/>
</dbReference>
<feature type="binding site" evidence="10">
    <location>
        <position position="40"/>
    </location>
    <ligand>
        <name>ATP</name>
        <dbReference type="ChEBI" id="CHEBI:30616"/>
    </ligand>
</feature>
<feature type="compositionally biased region" description="Low complexity" evidence="11">
    <location>
        <begin position="354"/>
        <end position="376"/>
    </location>
</feature>
<feature type="compositionally biased region" description="Pro residues" evidence="11">
    <location>
        <begin position="406"/>
        <end position="417"/>
    </location>
</feature>
<evidence type="ECO:0000256" key="7">
    <source>
        <dbReference type="ARBA" id="ARBA00022840"/>
    </source>
</evidence>
<organism evidence="13 14">
    <name type="scientific">Lachancea fermentati</name>
    <name type="common">Zygosaccharomyces fermentati</name>
    <dbReference type="NCBI Taxonomy" id="4955"/>
    <lineage>
        <taxon>Eukaryota</taxon>
        <taxon>Fungi</taxon>
        <taxon>Dikarya</taxon>
        <taxon>Ascomycota</taxon>
        <taxon>Saccharomycotina</taxon>
        <taxon>Saccharomycetes</taxon>
        <taxon>Saccharomycetales</taxon>
        <taxon>Saccharomycetaceae</taxon>
        <taxon>Lachancea</taxon>
    </lineage>
</organism>
<feature type="region of interest" description="Disordered" evidence="11">
    <location>
        <begin position="354"/>
        <end position="418"/>
    </location>
</feature>
<dbReference type="STRING" id="4955.A0A1G4MG30"/>
<evidence type="ECO:0000256" key="5">
    <source>
        <dbReference type="ARBA" id="ARBA00022741"/>
    </source>
</evidence>
<dbReference type="InterPro" id="IPR017441">
    <property type="entry name" value="Protein_kinase_ATP_BS"/>
</dbReference>
<dbReference type="AlphaFoldDB" id="A0A1G4MG30"/>
<dbReference type="InterPro" id="IPR050236">
    <property type="entry name" value="Ser_Thr_kinase_AGC"/>
</dbReference>
<keyword evidence="6" id="KW-0418">Kinase</keyword>
<evidence type="ECO:0000256" key="2">
    <source>
        <dbReference type="ARBA" id="ARBA00012513"/>
    </source>
</evidence>
<evidence type="ECO:0000256" key="3">
    <source>
        <dbReference type="ARBA" id="ARBA00022527"/>
    </source>
</evidence>
<keyword evidence="14" id="KW-1185">Reference proteome</keyword>
<dbReference type="InterPro" id="IPR039046">
    <property type="entry name" value="PDPK1"/>
</dbReference>
<dbReference type="Pfam" id="PF25347">
    <property type="entry name" value="PH_PKH3_C"/>
    <property type="match status" value="1"/>
</dbReference>
<dbReference type="GO" id="GO:0060211">
    <property type="term" value="P:regulation of nuclear-transcribed mRNA poly(A) tail shortening"/>
    <property type="evidence" value="ECO:0007669"/>
    <property type="project" value="UniProtKB-ARBA"/>
</dbReference>
<comment type="similarity">
    <text evidence="1">Belongs to the protein kinase superfamily. AGC Ser/Thr protein kinase family. PDPK1 subfamily.</text>
</comment>
<dbReference type="InterPro" id="IPR011009">
    <property type="entry name" value="Kinase-like_dom_sf"/>
</dbReference>
<dbReference type="GO" id="GO:0004674">
    <property type="term" value="F:protein serine/threonine kinase activity"/>
    <property type="evidence" value="ECO:0007669"/>
    <property type="project" value="UniProtKB-KW"/>
</dbReference>
<evidence type="ECO:0000256" key="1">
    <source>
        <dbReference type="ARBA" id="ARBA00010006"/>
    </source>
</evidence>
<dbReference type="SMART" id="SM00220">
    <property type="entry name" value="S_TKc"/>
    <property type="match status" value="1"/>
</dbReference>
<dbReference type="InterPro" id="IPR057614">
    <property type="entry name" value="PH_PKH3_C"/>
</dbReference>
<keyword evidence="7 10" id="KW-0067">ATP-binding</keyword>
<comment type="catalytic activity">
    <reaction evidence="9">
        <text>L-seryl-[protein] + ATP = O-phospho-L-seryl-[protein] + ADP + H(+)</text>
        <dbReference type="Rhea" id="RHEA:17989"/>
        <dbReference type="Rhea" id="RHEA-COMP:9863"/>
        <dbReference type="Rhea" id="RHEA-COMP:11604"/>
        <dbReference type="ChEBI" id="CHEBI:15378"/>
        <dbReference type="ChEBI" id="CHEBI:29999"/>
        <dbReference type="ChEBI" id="CHEBI:30616"/>
        <dbReference type="ChEBI" id="CHEBI:83421"/>
        <dbReference type="ChEBI" id="CHEBI:456216"/>
        <dbReference type="EC" id="2.7.11.1"/>
    </reaction>
</comment>
<dbReference type="FunFam" id="1.10.510.10:FF:000534">
    <property type="entry name" value="Serine/threonine-protein kinase PKH2"/>
    <property type="match status" value="1"/>
</dbReference>
<dbReference type="PROSITE" id="PS00108">
    <property type="entry name" value="PROTEIN_KINASE_ST"/>
    <property type="match status" value="1"/>
</dbReference>
<dbReference type="PANTHER" id="PTHR24356:SF405">
    <property type="entry name" value="SERINE_THREONINE-PROTEIN KINASE PKH3"/>
    <property type="match status" value="1"/>
</dbReference>
<dbReference type="InterPro" id="IPR000719">
    <property type="entry name" value="Prot_kinase_dom"/>
</dbReference>
<dbReference type="FunFam" id="3.30.200.20:FF:000191">
    <property type="entry name" value="3-phosphoinositide-dependent protein kinase 2-like"/>
    <property type="match status" value="1"/>
</dbReference>
<evidence type="ECO:0000256" key="11">
    <source>
        <dbReference type="SAM" id="MobiDB-lite"/>
    </source>
</evidence>
<feature type="compositionally biased region" description="Pro residues" evidence="11">
    <location>
        <begin position="388"/>
        <end position="399"/>
    </location>
</feature>
<dbReference type="GO" id="GO:0000196">
    <property type="term" value="P:cell integrity MAPK cascade"/>
    <property type="evidence" value="ECO:0007669"/>
    <property type="project" value="UniProtKB-ARBA"/>
</dbReference>
<evidence type="ECO:0000256" key="6">
    <source>
        <dbReference type="ARBA" id="ARBA00022777"/>
    </source>
</evidence>
<feature type="region of interest" description="Disordered" evidence="11">
    <location>
        <begin position="560"/>
        <end position="592"/>
    </location>
</feature>
<evidence type="ECO:0000256" key="10">
    <source>
        <dbReference type="PROSITE-ProRule" id="PRU10141"/>
    </source>
</evidence>
<dbReference type="OMA" id="PEITGPY"/>
<dbReference type="PROSITE" id="PS50011">
    <property type="entry name" value="PROTEIN_KINASE_DOM"/>
    <property type="match status" value="1"/>
</dbReference>
<sequence>MGSKRTPQDYIFREKLGQGSYSTVFRAVERGESGRNYAIKVCSKKHIIRERKVKYVTIEKDTLNSLACGGHPGIVRLFCTFHDADNLYFVLEYVSGGELLGLVQRVGQLSEEWARQLMAQLVDTVDYMHSKGVIHRDLKPENVLLSQEGRVVITDFGAACKAEKSVDERTASFVGTAEYVSPELLLHSQCSFSSDVWALGCILFQLMQGTPPFRGETELQTFEKIVSLDYKWRTPAPPAVVSLVQRILVLNPQERATIAQIKAHQWFQSIDWNNKEKLWRGVWQLRQQAKLPRPNGRTPGSMPAATAAALAGRTASGQLHVIDTPASGIRIARRKPVRATSTSTIVEWRKKLGLGTLPTPVGTTPPASKPSSTPQSVPKQAVVATPGIPRPPYSAPPTPGSQSPRPLTPPTSAPPPVLKRDNINILEIPYVPNSLPISVSGYSAVDDSIITEFVTNSFKKLLESSTNCILSLDVRGHLTSKKPNQAPSFMVSVSDPDLSMYDYEFDEKSNTGFLILEKYKKRLWFLSITQAKLDTPIQPVNREKSWVECFFTARKMIKDSESPRESQKQKPLSAGKTVQPKRKASPKFAAPPNMVLSSSRYEVLHTLSAKGVKGGDASSGASAAFKSLQQR</sequence>
<dbReference type="OrthoDB" id="347657at2759"/>
<evidence type="ECO:0000256" key="9">
    <source>
        <dbReference type="ARBA" id="ARBA00048679"/>
    </source>
</evidence>
<reference evidence="14" key="1">
    <citation type="submission" date="2016-03" db="EMBL/GenBank/DDBJ databases">
        <authorList>
            <person name="Devillers H."/>
        </authorList>
    </citation>
    <scope>NUCLEOTIDE SEQUENCE [LARGE SCALE GENOMIC DNA]</scope>
</reference>
<dbReference type="Pfam" id="PF00069">
    <property type="entry name" value="Pkinase"/>
    <property type="match status" value="1"/>
</dbReference>
<name>A0A1G4MG30_LACFM</name>
<dbReference type="GO" id="GO:0010606">
    <property type="term" value="P:positive regulation of cytoplasmic mRNA processing body assembly"/>
    <property type="evidence" value="ECO:0007669"/>
    <property type="project" value="UniProtKB-ARBA"/>
</dbReference>
<protein>
    <recommendedName>
        <fullName evidence="2">non-specific serine/threonine protein kinase</fullName>
        <ecNumber evidence="2">2.7.11.1</ecNumber>
    </recommendedName>
</protein>
<keyword evidence="4" id="KW-0808">Transferase</keyword>
<keyword evidence="5 10" id="KW-0547">Nucleotide-binding</keyword>
<evidence type="ECO:0000256" key="4">
    <source>
        <dbReference type="ARBA" id="ARBA00022679"/>
    </source>
</evidence>
<feature type="region of interest" description="Disordered" evidence="11">
    <location>
        <begin position="611"/>
        <end position="631"/>
    </location>
</feature>
<dbReference type="PROSITE" id="PS00107">
    <property type="entry name" value="PROTEIN_KINASE_ATP"/>
    <property type="match status" value="1"/>
</dbReference>
<gene>
    <name evidence="13" type="ORF">LAFE_0F13520G</name>
</gene>
<dbReference type="InterPro" id="IPR008271">
    <property type="entry name" value="Ser/Thr_kinase_AS"/>
</dbReference>
<dbReference type="GO" id="GO:0032511">
    <property type="term" value="P:late endosome to vacuole transport via multivesicular body sorting pathway"/>
    <property type="evidence" value="ECO:0007669"/>
    <property type="project" value="UniProtKB-ARBA"/>
</dbReference>
<dbReference type="Gene3D" id="3.30.200.20">
    <property type="entry name" value="Phosphorylase Kinase, domain 1"/>
    <property type="match status" value="1"/>
</dbReference>
<accession>A0A1G4MG30</accession>
<dbReference type="PANTHER" id="PTHR24356">
    <property type="entry name" value="SERINE/THREONINE-PROTEIN KINASE"/>
    <property type="match status" value="1"/>
</dbReference>
<evidence type="ECO:0000256" key="8">
    <source>
        <dbReference type="ARBA" id="ARBA00047899"/>
    </source>
</evidence>
<proteinExistence type="inferred from homology"/>
<evidence type="ECO:0000259" key="12">
    <source>
        <dbReference type="PROSITE" id="PS50011"/>
    </source>
</evidence>
<dbReference type="CDD" id="cd05581">
    <property type="entry name" value="STKc_PDK1"/>
    <property type="match status" value="1"/>
</dbReference>
<feature type="domain" description="Protein kinase" evidence="12">
    <location>
        <begin position="10"/>
        <end position="267"/>
    </location>
</feature>
<evidence type="ECO:0000313" key="13">
    <source>
        <dbReference type="EMBL" id="SCW02753.1"/>
    </source>
</evidence>
<evidence type="ECO:0000313" key="14">
    <source>
        <dbReference type="Proteomes" id="UP000190831"/>
    </source>
</evidence>
<dbReference type="SUPFAM" id="SSF56112">
    <property type="entry name" value="Protein kinase-like (PK-like)"/>
    <property type="match status" value="1"/>
</dbReference>
<dbReference type="Proteomes" id="UP000190831">
    <property type="component" value="Chromosome F"/>
</dbReference>
<dbReference type="EMBL" id="LT598490">
    <property type="protein sequence ID" value="SCW02753.1"/>
    <property type="molecule type" value="Genomic_DNA"/>
</dbReference>
<comment type="catalytic activity">
    <reaction evidence="8">
        <text>L-threonyl-[protein] + ATP = O-phospho-L-threonyl-[protein] + ADP + H(+)</text>
        <dbReference type="Rhea" id="RHEA:46608"/>
        <dbReference type="Rhea" id="RHEA-COMP:11060"/>
        <dbReference type="Rhea" id="RHEA-COMP:11605"/>
        <dbReference type="ChEBI" id="CHEBI:15378"/>
        <dbReference type="ChEBI" id="CHEBI:30013"/>
        <dbReference type="ChEBI" id="CHEBI:30616"/>
        <dbReference type="ChEBI" id="CHEBI:61977"/>
        <dbReference type="ChEBI" id="CHEBI:456216"/>
        <dbReference type="EC" id="2.7.11.1"/>
    </reaction>
</comment>